<name>A0A914BYG5_9BILA</name>
<keyword evidence="1" id="KW-0862">Zinc</keyword>
<dbReference type="PROSITE" id="PS50157">
    <property type="entry name" value="ZINC_FINGER_C2H2_2"/>
    <property type="match status" value="1"/>
</dbReference>
<evidence type="ECO:0000313" key="3">
    <source>
        <dbReference type="Proteomes" id="UP000887540"/>
    </source>
</evidence>
<evidence type="ECO:0000259" key="2">
    <source>
        <dbReference type="PROSITE" id="PS50157"/>
    </source>
</evidence>
<sequence length="165" mass="18965">MQDVSNYVDDFSNQKIDELGFTESTCLSIPSKNKTSLNTPKMLECIRLPEILKNPPIQQQNLNIVKHPVLKIGSCQKCQVLSSPVLSKQDFRLKSIQSGSNQCGRPFCKLKKRVHYHCNFCEQGFSAKQRLLPHIQKHLLKQAIRKHQIKMEQLNKLVRPNSART</sequence>
<dbReference type="AlphaFoldDB" id="A0A914BYG5"/>
<dbReference type="WBParaSite" id="ACRNAN_Path_1268.g4955.t1">
    <property type="protein sequence ID" value="ACRNAN_Path_1268.g4955.t1"/>
    <property type="gene ID" value="ACRNAN_Path_1268.g4955"/>
</dbReference>
<evidence type="ECO:0000313" key="4">
    <source>
        <dbReference type="WBParaSite" id="ACRNAN_Path_1268.g4955.t1"/>
    </source>
</evidence>
<keyword evidence="3" id="KW-1185">Reference proteome</keyword>
<protein>
    <submittedName>
        <fullName evidence="4">C2H2-type domain-containing protein</fullName>
    </submittedName>
</protein>
<reference evidence="4" key="1">
    <citation type="submission" date="2022-11" db="UniProtKB">
        <authorList>
            <consortium name="WormBaseParasite"/>
        </authorList>
    </citation>
    <scope>IDENTIFICATION</scope>
</reference>
<dbReference type="InterPro" id="IPR013087">
    <property type="entry name" value="Znf_C2H2_type"/>
</dbReference>
<evidence type="ECO:0000256" key="1">
    <source>
        <dbReference type="PROSITE-ProRule" id="PRU00042"/>
    </source>
</evidence>
<proteinExistence type="predicted"/>
<keyword evidence="1" id="KW-0479">Metal-binding</keyword>
<dbReference type="Proteomes" id="UP000887540">
    <property type="component" value="Unplaced"/>
</dbReference>
<keyword evidence="1" id="KW-0863">Zinc-finger</keyword>
<accession>A0A914BYG5</accession>
<dbReference type="GO" id="GO:0008270">
    <property type="term" value="F:zinc ion binding"/>
    <property type="evidence" value="ECO:0007669"/>
    <property type="project" value="UniProtKB-KW"/>
</dbReference>
<feature type="domain" description="C2H2-type" evidence="2">
    <location>
        <begin position="116"/>
        <end position="143"/>
    </location>
</feature>
<organism evidence="3 4">
    <name type="scientific">Acrobeloides nanus</name>
    <dbReference type="NCBI Taxonomy" id="290746"/>
    <lineage>
        <taxon>Eukaryota</taxon>
        <taxon>Metazoa</taxon>
        <taxon>Ecdysozoa</taxon>
        <taxon>Nematoda</taxon>
        <taxon>Chromadorea</taxon>
        <taxon>Rhabditida</taxon>
        <taxon>Tylenchina</taxon>
        <taxon>Cephalobomorpha</taxon>
        <taxon>Cephaloboidea</taxon>
        <taxon>Cephalobidae</taxon>
        <taxon>Acrobeloides</taxon>
    </lineage>
</organism>
<dbReference type="PROSITE" id="PS00028">
    <property type="entry name" value="ZINC_FINGER_C2H2_1"/>
    <property type="match status" value="1"/>
</dbReference>